<dbReference type="EMBL" id="BDDD01000258">
    <property type="protein sequence ID" value="GAV62502.1"/>
    <property type="molecule type" value="Genomic_DNA"/>
</dbReference>
<dbReference type="OrthoDB" id="2013011at2759"/>
<sequence>MSPSRSISHKKLDEWMRESVVEIVNNLKEAPLLLHVYRDEKRKRTEKAVVEEEWAAMKKRWEEEGKPEGVIFVERLEEEGVEGWGVVVQGRGAECGPACYLLKTNRVGPACHFCLVRVNSFRETAKKQLEDCWLLNDS</sequence>
<dbReference type="AlphaFoldDB" id="A0A1Q3B3Y9"/>
<evidence type="ECO:0000313" key="3">
    <source>
        <dbReference type="Proteomes" id="UP000187406"/>
    </source>
</evidence>
<comment type="caution">
    <text evidence="2">The sequence shown here is derived from an EMBL/GenBank/DDBJ whole genome shotgun (WGS) entry which is preliminary data.</text>
</comment>
<accession>A0A1Q3B3Y9</accession>
<dbReference type="Pfam" id="PF25089">
    <property type="entry name" value="DUF7804"/>
    <property type="match status" value="1"/>
</dbReference>
<reference evidence="3" key="1">
    <citation type="submission" date="2016-04" db="EMBL/GenBank/DDBJ databases">
        <title>Cephalotus genome sequencing.</title>
        <authorList>
            <person name="Fukushima K."/>
            <person name="Hasebe M."/>
            <person name="Fang X."/>
        </authorList>
    </citation>
    <scope>NUCLEOTIDE SEQUENCE [LARGE SCALE GENOMIC DNA]</scope>
    <source>
        <strain evidence="3">cv. St1</strain>
    </source>
</reference>
<proteinExistence type="predicted"/>
<dbReference type="Proteomes" id="UP000187406">
    <property type="component" value="Unassembled WGS sequence"/>
</dbReference>
<dbReference type="PANTHER" id="PTHR35127">
    <property type="entry name" value="OS03G0736900 PROTEIN"/>
    <property type="match status" value="1"/>
</dbReference>
<dbReference type="InParanoid" id="A0A1Q3B3Y9"/>
<dbReference type="InterPro" id="IPR056706">
    <property type="entry name" value="DUF7804"/>
</dbReference>
<feature type="domain" description="DUF7804" evidence="1">
    <location>
        <begin position="7"/>
        <end position="80"/>
    </location>
</feature>
<dbReference type="STRING" id="3775.A0A1Q3B3Y9"/>
<protein>
    <recommendedName>
        <fullName evidence="1">DUF7804 domain-containing protein</fullName>
    </recommendedName>
</protein>
<dbReference type="FunCoup" id="A0A1Q3B3Y9">
    <property type="interactions" value="2"/>
</dbReference>
<name>A0A1Q3B3Y9_CEPFO</name>
<keyword evidence="3" id="KW-1185">Reference proteome</keyword>
<gene>
    <name evidence="2" type="ORF">CFOL_v3_06025</name>
</gene>
<evidence type="ECO:0000313" key="2">
    <source>
        <dbReference type="EMBL" id="GAV62502.1"/>
    </source>
</evidence>
<evidence type="ECO:0000259" key="1">
    <source>
        <dbReference type="Pfam" id="PF25089"/>
    </source>
</evidence>
<dbReference type="PANTHER" id="PTHR35127:SF1">
    <property type="entry name" value="GENOME ASSEMBLY, CHROMOSOME: A10"/>
    <property type="match status" value="1"/>
</dbReference>
<organism evidence="2 3">
    <name type="scientific">Cephalotus follicularis</name>
    <name type="common">Albany pitcher plant</name>
    <dbReference type="NCBI Taxonomy" id="3775"/>
    <lineage>
        <taxon>Eukaryota</taxon>
        <taxon>Viridiplantae</taxon>
        <taxon>Streptophyta</taxon>
        <taxon>Embryophyta</taxon>
        <taxon>Tracheophyta</taxon>
        <taxon>Spermatophyta</taxon>
        <taxon>Magnoliopsida</taxon>
        <taxon>eudicotyledons</taxon>
        <taxon>Gunneridae</taxon>
        <taxon>Pentapetalae</taxon>
        <taxon>rosids</taxon>
        <taxon>fabids</taxon>
        <taxon>Oxalidales</taxon>
        <taxon>Cephalotaceae</taxon>
        <taxon>Cephalotus</taxon>
    </lineage>
</organism>